<dbReference type="PANTHER" id="PTHR32470:SF2">
    <property type="entry name" value="NADH DEHYDROGENASE [UBIQUINONE] 1 ALPHA SUBCOMPLEX ASSEMBLY FACTOR 2"/>
    <property type="match status" value="1"/>
</dbReference>
<dbReference type="PANTHER" id="PTHR32470">
    <property type="entry name" value="ADH DEHYDROGENASE [UBIQUINONE] 1 ALPHA SUBCOMPLEX ASSEMBLY FACTOR 2"/>
    <property type="match status" value="1"/>
</dbReference>
<evidence type="ECO:0000313" key="4">
    <source>
        <dbReference type="Proteomes" id="UP001175211"/>
    </source>
</evidence>
<dbReference type="Proteomes" id="UP001175211">
    <property type="component" value="Unassembled WGS sequence"/>
</dbReference>
<gene>
    <name evidence="3" type="ORF">EV420DRAFT_1563667</name>
</gene>
<evidence type="ECO:0000256" key="1">
    <source>
        <dbReference type="ARBA" id="ARBA00007355"/>
    </source>
</evidence>
<evidence type="ECO:0000313" key="3">
    <source>
        <dbReference type="EMBL" id="KAK0449712.1"/>
    </source>
</evidence>
<dbReference type="GO" id="GO:0005739">
    <property type="term" value="C:mitochondrion"/>
    <property type="evidence" value="ECO:0007669"/>
    <property type="project" value="TreeGrafter"/>
</dbReference>
<dbReference type="GeneID" id="85357494"/>
<organism evidence="3 4">
    <name type="scientific">Armillaria tabescens</name>
    <name type="common">Ringless honey mushroom</name>
    <name type="synonym">Agaricus tabescens</name>
    <dbReference type="NCBI Taxonomy" id="1929756"/>
    <lineage>
        <taxon>Eukaryota</taxon>
        <taxon>Fungi</taxon>
        <taxon>Dikarya</taxon>
        <taxon>Basidiomycota</taxon>
        <taxon>Agaricomycotina</taxon>
        <taxon>Agaricomycetes</taxon>
        <taxon>Agaricomycetidae</taxon>
        <taxon>Agaricales</taxon>
        <taxon>Marasmiineae</taxon>
        <taxon>Physalacriaceae</taxon>
        <taxon>Desarmillaria</taxon>
    </lineage>
</organism>
<evidence type="ECO:0000256" key="2">
    <source>
        <dbReference type="SAM" id="MobiDB-lite"/>
    </source>
</evidence>
<feature type="region of interest" description="Disordered" evidence="2">
    <location>
        <begin position="105"/>
        <end position="183"/>
    </location>
</feature>
<dbReference type="InterPro" id="IPR007763">
    <property type="entry name" value="NDUFA12"/>
</dbReference>
<protein>
    <recommendedName>
        <fullName evidence="5">NADH dehydrogenase [ubiquinone] 1 alpha subcomplex subunit</fullName>
    </recommendedName>
</protein>
<dbReference type="GO" id="GO:0032981">
    <property type="term" value="P:mitochondrial respiratory chain complex I assembly"/>
    <property type="evidence" value="ECO:0007669"/>
    <property type="project" value="TreeGrafter"/>
</dbReference>
<proteinExistence type="inferred from homology"/>
<dbReference type="EMBL" id="JAUEPS010000037">
    <property type="protein sequence ID" value="KAK0449712.1"/>
    <property type="molecule type" value="Genomic_DNA"/>
</dbReference>
<dbReference type="InterPro" id="IPR052618">
    <property type="entry name" value="ComplexI_NDUFA12"/>
</dbReference>
<sequence length="183" mass="20926">MSLFSRIWKIVRHPTGFVGKDLEGNMFFERPNLLPEARRTKRTVKYRNPGDMWLYIGGPKRLPVQWSAWLSHTRPDPPTIQELQIDLARQEKVLRNAALIETRDREEHLRMSSGLEPGAIPSQAAQSSDARLRQPQSPSTHGETESASPPAREEPVARPLPTMLSQDKYEPESWTPKARLRGQ</sequence>
<dbReference type="Pfam" id="PF05071">
    <property type="entry name" value="NDUFA12"/>
    <property type="match status" value="1"/>
</dbReference>
<dbReference type="GO" id="GO:0045271">
    <property type="term" value="C:respiratory chain complex I"/>
    <property type="evidence" value="ECO:0007669"/>
    <property type="project" value="InterPro"/>
</dbReference>
<name>A0AA39JW53_ARMTA</name>
<reference evidence="3" key="1">
    <citation type="submission" date="2023-06" db="EMBL/GenBank/DDBJ databases">
        <authorList>
            <consortium name="Lawrence Berkeley National Laboratory"/>
            <person name="Ahrendt S."/>
            <person name="Sahu N."/>
            <person name="Indic B."/>
            <person name="Wong-Bajracharya J."/>
            <person name="Merenyi Z."/>
            <person name="Ke H.-M."/>
            <person name="Monk M."/>
            <person name="Kocsube S."/>
            <person name="Drula E."/>
            <person name="Lipzen A."/>
            <person name="Balint B."/>
            <person name="Henrissat B."/>
            <person name="Andreopoulos B."/>
            <person name="Martin F.M."/>
            <person name="Harder C.B."/>
            <person name="Rigling D."/>
            <person name="Ford K.L."/>
            <person name="Foster G.D."/>
            <person name="Pangilinan J."/>
            <person name="Papanicolaou A."/>
            <person name="Barry K."/>
            <person name="LaButti K."/>
            <person name="Viragh M."/>
            <person name="Koriabine M."/>
            <person name="Yan M."/>
            <person name="Riley R."/>
            <person name="Champramary S."/>
            <person name="Plett K.L."/>
            <person name="Tsai I.J."/>
            <person name="Slot J."/>
            <person name="Sipos G."/>
            <person name="Plett J."/>
            <person name="Nagy L.G."/>
            <person name="Grigoriev I.V."/>
        </authorList>
    </citation>
    <scope>NUCLEOTIDE SEQUENCE</scope>
    <source>
        <strain evidence="3">CCBAS 213</strain>
    </source>
</reference>
<comment type="caution">
    <text evidence="3">The sequence shown here is derived from an EMBL/GenBank/DDBJ whole genome shotgun (WGS) entry which is preliminary data.</text>
</comment>
<dbReference type="AlphaFoldDB" id="A0AA39JW53"/>
<feature type="compositionally biased region" description="Polar residues" evidence="2">
    <location>
        <begin position="123"/>
        <end position="147"/>
    </location>
</feature>
<comment type="similarity">
    <text evidence="1">Belongs to the complex I NDUFA12 subunit family.</text>
</comment>
<keyword evidence="4" id="KW-1185">Reference proteome</keyword>
<evidence type="ECO:0008006" key="5">
    <source>
        <dbReference type="Google" id="ProtNLM"/>
    </source>
</evidence>
<accession>A0AA39JW53</accession>
<dbReference type="RefSeq" id="XP_060327004.1">
    <property type="nucleotide sequence ID" value="XM_060473946.1"/>
</dbReference>